<dbReference type="PANTHER" id="PTHR33164">
    <property type="entry name" value="TRANSCRIPTIONAL REGULATOR, MARR FAMILY"/>
    <property type="match status" value="1"/>
</dbReference>
<evidence type="ECO:0000313" key="7">
    <source>
        <dbReference type="EMBL" id="KAB7731174.1"/>
    </source>
</evidence>
<keyword evidence="3" id="KW-0805">Transcription regulation</keyword>
<keyword evidence="2" id="KW-0963">Cytoplasm</keyword>
<feature type="domain" description="HTH marR-type" evidence="6">
    <location>
        <begin position="9"/>
        <end position="142"/>
    </location>
</feature>
<dbReference type="InterPro" id="IPR055166">
    <property type="entry name" value="Transc_reg_Sar_Rot_HTH"/>
</dbReference>
<dbReference type="SUPFAM" id="SSF46785">
    <property type="entry name" value="Winged helix' DNA-binding domain"/>
    <property type="match status" value="1"/>
</dbReference>
<evidence type="ECO:0000259" key="6">
    <source>
        <dbReference type="PROSITE" id="PS50995"/>
    </source>
</evidence>
<evidence type="ECO:0000256" key="5">
    <source>
        <dbReference type="ARBA" id="ARBA00023163"/>
    </source>
</evidence>
<dbReference type="Pfam" id="PF22381">
    <property type="entry name" value="Staph_reg_Sar_Rot"/>
    <property type="match status" value="1"/>
</dbReference>
<dbReference type="FunFam" id="1.10.10.10:FF:000163">
    <property type="entry name" value="MarR family transcriptional regulator"/>
    <property type="match status" value="1"/>
</dbReference>
<evidence type="ECO:0000256" key="4">
    <source>
        <dbReference type="ARBA" id="ARBA00023125"/>
    </source>
</evidence>
<dbReference type="PRINTS" id="PR00598">
    <property type="entry name" value="HTHMARR"/>
</dbReference>
<protein>
    <submittedName>
        <fullName evidence="7">MarR family transcriptional regulator</fullName>
    </submittedName>
</protein>
<organism evidence="7 8">
    <name type="scientific">Rudanella paleaurantiibacter</name>
    <dbReference type="NCBI Taxonomy" id="2614655"/>
    <lineage>
        <taxon>Bacteria</taxon>
        <taxon>Pseudomonadati</taxon>
        <taxon>Bacteroidota</taxon>
        <taxon>Cytophagia</taxon>
        <taxon>Cytophagales</taxon>
        <taxon>Cytophagaceae</taxon>
        <taxon>Rudanella</taxon>
    </lineage>
</organism>
<keyword evidence="8" id="KW-1185">Reference proteome</keyword>
<name>A0A7J5U2H6_9BACT</name>
<dbReference type="EMBL" id="WELI01000003">
    <property type="protein sequence ID" value="KAB7731174.1"/>
    <property type="molecule type" value="Genomic_DNA"/>
</dbReference>
<comment type="subcellular location">
    <subcellularLocation>
        <location evidence="1">Cytoplasm</location>
    </subcellularLocation>
</comment>
<dbReference type="SMART" id="SM00347">
    <property type="entry name" value="HTH_MARR"/>
    <property type="match status" value="1"/>
</dbReference>
<dbReference type="Proteomes" id="UP000488299">
    <property type="component" value="Unassembled WGS sequence"/>
</dbReference>
<gene>
    <name evidence="7" type="ORF">F5984_10225</name>
</gene>
<dbReference type="GO" id="GO:0003700">
    <property type="term" value="F:DNA-binding transcription factor activity"/>
    <property type="evidence" value="ECO:0007669"/>
    <property type="project" value="InterPro"/>
</dbReference>
<evidence type="ECO:0000313" key="8">
    <source>
        <dbReference type="Proteomes" id="UP000488299"/>
    </source>
</evidence>
<dbReference type="InterPro" id="IPR036390">
    <property type="entry name" value="WH_DNA-bd_sf"/>
</dbReference>
<dbReference type="InterPro" id="IPR000835">
    <property type="entry name" value="HTH_MarR-typ"/>
</dbReference>
<dbReference type="PROSITE" id="PS50995">
    <property type="entry name" value="HTH_MARR_2"/>
    <property type="match status" value="1"/>
</dbReference>
<dbReference type="InterPro" id="IPR039422">
    <property type="entry name" value="MarR/SlyA-like"/>
</dbReference>
<dbReference type="PANTHER" id="PTHR33164:SF5">
    <property type="entry name" value="ORGANIC HYDROPEROXIDE RESISTANCE TRANSCRIPTIONAL REGULATOR"/>
    <property type="match status" value="1"/>
</dbReference>
<proteinExistence type="predicted"/>
<reference evidence="7 8" key="1">
    <citation type="submission" date="2019-10" db="EMBL/GenBank/DDBJ databases">
        <title>Rudanella paleaurantiibacter sp. nov., isolated from sludge.</title>
        <authorList>
            <person name="Xu S.Q."/>
        </authorList>
    </citation>
    <scope>NUCLEOTIDE SEQUENCE [LARGE SCALE GENOMIC DNA]</scope>
    <source>
        <strain evidence="7 8">HX-22-17</strain>
    </source>
</reference>
<dbReference type="GO" id="GO:0005737">
    <property type="term" value="C:cytoplasm"/>
    <property type="evidence" value="ECO:0007669"/>
    <property type="project" value="UniProtKB-SubCell"/>
</dbReference>
<dbReference type="Gene3D" id="1.10.10.10">
    <property type="entry name" value="Winged helix-like DNA-binding domain superfamily/Winged helix DNA-binding domain"/>
    <property type="match status" value="1"/>
</dbReference>
<accession>A0A7J5U2H6</accession>
<dbReference type="GO" id="GO:0006950">
    <property type="term" value="P:response to stress"/>
    <property type="evidence" value="ECO:0007669"/>
    <property type="project" value="TreeGrafter"/>
</dbReference>
<evidence type="ECO:0000256" key="3">
    <source>
        <dbReference type="ARBA" id="ARBA00023015"/>
    </source>
</evidence>
<keyword evidence="4" id="KW-0238">DNA-binding</keyword>
<evidence type="ECO:0000256" key="1">
    <source>
        <dbReference type="ARBA" id="ARBA00004496"/>
    </source>
</evidence>
<keyword evidence="5" id="KW-0804">Transcription</keyword>
<comment type="caution">
    <text evidence="7">The sequence shown here is derived from an EMBL/GenBank/DDBJ whole genome shotgun (WGS) entry which is preliminary data.</text>
</comment>
<dbReference type="GO" id="GO:0003677">
    <property type="term" value="F:DNA binding"/>
    <property type="evidence" value="ECO:0007669"/>
    <property type="project" value="UniProtKB-KW"/>
</dbReference>
<dbReference type="AlphaFoldDB" id="A0A7J5U2H6"/>
<sequence>MATEHLKLENQLCFPVYAVSRLITRAYQPFLDELGITYPQYLALLVLWEKDNVTVNDIRQKLVLNTNTVTPLLKRLETMGLIRRSKSTQDERKVLVELTPEGRALESRAATIPERLVGSLSTTDLSVDEWMDLKAKLDRVLTSLGSQQNPTDLGLD</sequence>
<evidence type="ECO:0000256" key="2">
    <source>
        <dbReference type="ARBA" id="ARBA00022490"/>
    </source>
</evidence>
<dbReference type="RefSeq" id="WP_152124157.1">
    <property type="nucleotide sequence ID" value="NZ_WELI01000003.1"/>
</dbReference>
<dbReference type="InterPro" id="IPR036388">
    <property type="entry name" value="WH-like_DNA-bd_sf"/>
</dbReference>